<keyword evidence="1" id="KW-0812">Transmembrane</keyword>
<gene>
    <name evidence="3" type="ORF">COV33_01690</name>
</gene>
<dbReference type="Proteomes" id="UP000230828">
    <property type="component" value="Unassembled WGS sequence"/>
</dbReference>
<keyword evidence="1" id="KW-1133">Transmembrane helix</keyword>
<dbReference type="EMBL" id="PCXM01000030">
    <property type="protein sequence ID" value="PIR40099.1"/>
    <property type="molecule type" value="Genomic_DNA"/>
</dbReference>
<evidence type="ECO:0000256" key="1">
    <source>
        <dbReference type="SAM" id="Phobius"/>
    </source>
</evidence>
<proteinExistence type="predicted"/>
<comment type="caution">
    <text evidence="3">The sequence shown here is derived from an EMBL/GenBank/DDBJ whole genome shotgun (WGS) entry which is preliminary data.</text>
</comment>
<protein>
    <recommendedName>
        <fullName evidence="2">Type 4 fimbrial biogenesis protein PilX N-terminal domain-containing protein</fullName>
    </recommendedName>
</protein>
<evidence type="ECO:0000313" key="4">
    <source>
        <dbReference type="Proteomes" id="UP000230828"/>
    </source>
</evidence>
<organism evidence="3 4">
    <name type="scientific">Candidatus Zambryskibacteria bacterium CG10_big_fil_rev_8_21_14_0_10_34_34</name>
    <dbReference type="NCBI Taxonomy" id="1975114"/>
    <lineage>
        <taxon>Bacteria</taxon>
        <taxon>Candidatus Zambryskiibacteriota</taxon>
    </lineage>
</organism>
<keyword evidence="1" id="KW-0472">Membrane</keyword>
<accession>A0A2H0R0R5</accession>
<dbReference type="InterPro" id="IPR025746">
    <property type="entry name" value="PilX_N_dom"/>
</dbReference>
<feature type="transmembrane region" description="Helical" evidence="1">
    <location>
        <begin position="21"/>
        <end position="45"/>
    </location>
</feature>
<evidence type="ECO:0000259" key="2">
    <source>
        <dbReference type="Pfam" id="PF14341"/>
    </source>
</evidence>
<evidence type="ECO:0000313" key="3">
    <source>
        <dbReference type="EMBL" id="PIR40099.1"/>
    </source>
</evidence>
<name>A0A2H0R0R5_9BACT</name>
<sequence>MNKIFNFQFSIFNFRKKQAGITLFIAVVIMGILLLISFAVINITLKATLFASSGRDSQYAFFAADAGIECAIYWDSTFDISKFATSTSGSPINCAGKTISNGGAIPGNSNPILIGGGGSANPTSIFYFTLDQGENPVASCAIVTVTKNTDGSTHIKSRGYNTCDTSNPRRIERGIEIN</sequence>
<dbReference type="AlphaFoldDB" id="A0A2H0R0R5"/>
<reference evidence="3 4" key="1">
    <citation type="submission" date="2017-09" db="EMBL/GenBank/DDBJ databases">
        <title>Depth-based differentiation of microbial function through sediment-hosted aquifers and enrichment of novel symbionts in the deep terrestrial subsurface.</title>
        <authorList>
            <person name="Probst A.J."/>
            <person name="Ladd B."/>
            <person name="Jarett J.K."/>
            <person name="Geller-Mcgrath D.E."/>
            <person name="Sieber C.M."/>
            <person name="Emerson J.B."/>
            <person name="Anantharaman K."/>
            <person name="Thomas B.C."/>
            <person name="Malmstrom R."/>
            <person name="Stieglmeier M."/>
            <person name="Klingl A."/>
            <person name="Woyke T."/>
            <person name="Ryan C.M."/>
            <person name="Banfield J.F."/>
        </authorList>
    </citation>
    <scope>NUCLEOTIDE SEQUENCE [LARGE SCALE GENOMIC DNA]</scope>
    <source>
        <strain evidence="3">CG10_big_fil_rev_8_21_14_0_10_34_34</strain>
    </source>
</reference>
<dbReference type="Pfam" id="PF14341">
    <property type="entry name" value="PilX_N"/>
    <property type="match status" value="1"/>
</dbReference>
<feature type="domain" description="Type 4 fimbrial biogenesis protein PilX N-terminal" evidence="2">
    <location>
        <begin position="19"/>
        <end position="69"/>
    </location>
</feature>